<feature type="domain" description="DUF6531" evidence="4">
    <location>
        <begin position="212"/>
        <end position="280"/>
    </location>
</feature>
<dbReference type="PRINTS" id="PR00394">
    <property type="entry name" value="RHSPROTEIN"/>
</dbReference>
<comment type="similarity">
    <text evidence="1">Belongs to the RHS family.</text>
</comment>
<dbReference type="InterPro" id="IPR006530">
    <property type="entry name" value="YD"/>
</dbReference>
<name>D4E1F0_SEROD</name>
<feature type="domain" description="Teneurin-like YD-shell" evidence="5">
    <location>
        <begin position="900"/>
        <end position="1058"/>
    </location>
</feature>
<dbReference type="EMBL" id="ADBY01000032">
    <property type="protein sequence ID" value="EFE96495.1"/>
    <property type="molecule type" value="Genomic_DNA"/>
</dbReference>
<evidence type="ECO:0000259" key="5">
    <source>
        <dbReference type="Pfam" id="PF25023"/>
    </source>
</evidence>
<keyword evidence="2" id="KW-0677">Repeat</keyword>
<evidence type="ECO:0000256" key="1">
    <source>
        <dbReference type="ARBA" id="ARBA00009455"/>
    </source>
</evidence>
<dbReference type="Pfam" id="PF03527">
    <property type="entry name" value="RHS"/>
    <property type="match status" value="1"/>
</dbReference>
<feature type="domain" description="Teneurin-like YD-shell" evidence="5">
    <location>
        <begin position="486"/>
        <end position="614"/>
    </location>
</feature>
<dbReference type="OrthoDB" id="7030285at2"/>
<dbReference type="InterPro" id="IPR031325">
    <property type="entry name" value="RHS_repeat"/>
</dbReference>
<feature type="domain" description="RHS protein conserved region" evidence="3">
    <location>
        <begin position="1135"/>
        <end position="1165"/>
    </location>
</feature>
<evidence type="ECO:0000256" key="2">
    <source>
        <dbReference type="ARBA" id="ARBA00022737"/>
    </source>
</evidence>
<evidence type="ECO:0000259" key="3">
    <source>
        <dbReference type="Pfam" id="PF03527"/>
    </source>
</evidence>
<dbReference type="RefSeq" id="WP_004958268.1">
    <property type="nucleotide sequence ID" value="NZ_GG753567.1"/>
</dbReference>
<dbReference type="Proteomes" id="UP000005723">
    <property type="component" value="Unassembled WGS sequence"/>
</dbReference>
<sequence length="1370" mass="154618">MHSSSHFDPQLGIDIHTYPFGPLPTPHIALVFDVFDYLPLIGTTVNVNGIKRASAGTGGLAVHIPIGGPWLPPLRVPGGPQLDNELFMGSKTVRVDGEPFSRITMPVLSCNFIGMMPPFRPKRLAKPKPLSLMMPLTLNLALPNQVVVGGPPTVNVMALLMRAGLSGLGKGLKKFKKSAGYAKLMTQFQQLRQKLFKNMDPGFLKCKVLRAEPVDIRDGSVALEHRDFVLPGRLPLIWARHYSSADIDDAGYCGYGWTTPADIRLERDDSGVMLLTRPQGITAFGNIPDRPGREHAAIGLPDGGRLWWERQNRQRSWIYEDNDGVSYCFDDGSVMPLASLGDRNGNGWRLVRQQGQLTRLVEYSVQGASGREVHITSERQRITVMRLYDALNGVYSPLARYEYDADNQLAAEIDALGAARRFDYQRRRMTQHQDRNGQRFHYAYDPQWRVIHAWGDGGLYDYQFIYHDLLNEVEVTDSLGYTSHIRFDSSGLPISEIDPLGGNTVFSYDDFGRPLSVTQPDGRRYQWEYDALGLIVAMIQPDGSRVSLAYNDLAQLVALSDAKGAQWFMEHDQRGNLLAQRDPTGVTHRYRYDELGQPIALLAADGERQRCEYDRYGFLQALSSNHGQQLQLRYDLRGNLRVKTDELGQQTRYEYDAKDRLLQVLAADGKRLAIEYDREDQPVCYRDEAGQQILLRYNATGMVTECLTPEGERVAYQYDTEDQLTAVVNPLGQTWCLRRDGLGRVVEERDYWGQATGYQWDGCGRLQRRTDPQGRTLDYGYDRAGRLQEKRSGEALLTRYRYDAIGQLILCENRWRQLEWRYDAAGRLLAERQDGFTVRHHYNDAGQRILRESDAGHRVAFGWNDAGLLASIGLNDDPAVELVYDATGRLCTERLSAELERQLEYDGDGQLIAQRMLQNEQPLFSTGYRYDRQGNMLERDDSRWGRDRYRYDADGRLLVHIDPAENIRRFVCDAAGNRLALTVRALNDTPEGWFREGWHNDTRYVFDRTGNLRQRRYSDGSRQDFVWDESQQLIAVHQGDSVTHYAYDGLGRRVCKQTPRETHWFYWQGDALLAEVATPAGQGIGPLPLHDVAGRLRRQKIQAALFNRLREYVYYPGSFRPFALLTQQDGQRSSYHYHCDPNGAPLRLTDGGGEVVWSQCCGVWGEPGTVYANKLANPLRFQGQYFDGETGLHYNRYRYYDPQLGGYISQDPIGLVGGVNPYRYAPNPLGWADPWGLKKDDYTISANSAATDIPARGVHVNVHGPGLPAKGGHVSLVPGDIDPKTKAVLNLAVEPADKAADSVSASQWRKIQASIKNYLDDPKNISRLISAAQGGIDLPASSMTADRLKQIKTVKAVLEEHKAKGTNPCR</sequence>
<organism evidence="6 7">
    <name type="scientific">Serratia odorifera DSM 4582</name>
    <dbReference type="NCBI Taxonomy" id="667129"/>
    <lineage>
        <taxon>Bacteria</taxon>
        <taxon>Pseudomonadati</taxon>
        <taxon>Pseudomonadota</taxon>
        <taxon>Gammaproteobacteria</taxon>
        <taxon>Enterobacterales</taxon>
        <taxon>Yersiniaceae</taxon>
        <taxon>Serratia</taxon>
    </lineage>
</organism>
<evidence type="ECO:0000313" key="7">
    <source>
        <dbReference type="Proteomes" id="UP000005723"/>
    </source>
</evidence>
<dbReference type="CDD" id="cd14740">
    <property type="entry name" value="PAAR_4"/>
    <property type="match status" value="1"/>
</dbReference>
<dbReference type="Pfam" id="PF05593">
    <property type="entry name" value="RHS_repeat"/>
    <property type="match status" value="1"/>
</dbReference>
<feature type="domain" description="Teneurin-like YD-shell" evidence="5">
    <location>
        <begin position="690"/>
        <end position="803"/>
    </location>
</feature>
<dbReference type="PANTHER" id="PTHR32305">
    <property type="match status" value="1"/>
</dbReference>
<dbReference type="Gene3D" id="2.180.10.10">
    <property type="entry name" value="RHS repeat-associated core"/>
    <property type="match status" value="3"/>
</dbReference>
<dbReference type="HOGENOM" id="CLU_001218_1_6_6"/>
<keyword evidence="7" id="KW-1185">Reference proteome</keyword>
<dbReference type="InterPro" id="IPR022385">
    <property type="entry name" value="Rhs_assc_core"/>
</dbReference>
<reference evidence="6 7" key="1">
    <citation type="submission" date="2010-01" db="EMBL/GenBank/DDBJ databases">
        <authorList>
            <person name="Muzny D."/>
            <person name="Qin X."/>
            <person name="Deng J."/>
            <person name="Jiang H."/>
            <person name="Liu Y."/>
            <person name="Qu J."/>
            <person name="Song X.-Z."/>
            <person name="Zhang L."/>
            <person name="Thornton R."/>
            <person name="Coyle M."/>
            <person name="Francisco L."/>
            <person name="Jackson L."/>
            <person name="Javaid M."/>
            <person name="Korchina V."/>
            <person name="Kovar C."/>
            <person name="Mata R."/>
            <person name="Mathew T."/>
            <person name="Ngo R."/>
            <person name="Nguyen L."/>
            <person name="Nguyen N."/>
            <person name="Okwuonu G."/>
            <person name="Ongeri F."/>
            <person name="Pham C."/>
            <person name="Simmons D."/>
            <person name="Wilczek-Boney K."/>
            <person name="Hale W."/>
            <person name="Jakkamsetti A."/>
            <person name="Pham P."/>
            <person name="Ruth R."/>
            <person name="San Lucas F."/>
            <person name="Warren J."/>
            <person name="Zhang J."/>
            <person name="Zhao Z."/>
            <person name="Zhou C."/>
            <person name="Zhu D."/>
            <person name="Lee S."/>
            <person name="Bess C."/>
            <person name="Blankenburg K."/>
            <person name="Forbes L."/>
            <person name="Fu Q."/>
            <person name="Gubbala S."/>
            <person name="Hirani K."/>
            <person name="Jayaseelan J.C."/>
            <person name="Lara F."/>
            <person name="Munidasa M."/>
            <person name="Palculict T."/>
            <person name="Patil S."/>
            <person name="Pu L.-L."/>
            <person name="Saada N."/>
            <person name="Tang L."/>
            <person name="Weissenberger G."/>
            <person name="Zhu Y."/>
            <person name="Hemphill L."/>
            <person name="Shang Y."/>
            <person name="Youmans B."/>
            <person name="Ayvaz T."/>
            <person name="Ross M."/>
            <person name="Santibanez J."/>
            <person name="Aqrawi P."/>
            <person name="Gross S."/>
            <person name="Joshi V."/>
            <person name="Fowler G."/>
            <person name="Nazareth L."/>
            <person name="Reid J."/>
            <person name="Worley K."/>
            <person name="Petrosino J."/>
            <person name="Highlander S."/>
            <person name="Gibbs R."/>
        </authorList>
    </citation>
    <scope>NUCLEOTIDE SEQUENCE [LARGE SCALE GENOMIC DNA]</scope>
    <source>
        <strain evidence="6 7">DSM 4582</strain>
    </source>
</reference>
<protein>
    <submittedName>
        <fullName evidence="6">RHS repeat-associated core domain protein</fullName>
    </submittedName>
</protein>
<dbReference type="InterPro" id="IPR056823">
    <property type="entry name" value="TEN-like_YD-shell"/>
</dbReference>
<comment type="caution">
    <text evidence="6">The sequence shown here is derived from an EMBL/GenBank/DDBJ whole genome shotgun (WGS) entry which is preliminary data.</text>
</comment>
<dbReference type="STRING" id="667129.HMPREF0758_1924"/>
<evidence type="ECO:0000313" key="6">
    <source>
        <dbReference type="EMBL" id="EFE96495.1"/>
    </source>
</evidence>
<proteinExistence type="inferred from homology"/>
<dbReference type="PANTHER" id="PTHR32305:SF15">
    <property type="entry name" value="PROTEIN RHSA-RELATED"/>
    <property type="match status" value="1"/>
</dbReference>
<dbReference type="NCBIfam" id="TIGR03696">
    <property type="entry name" value="Rhs_assc_core"/>
    <property type="match status" value="1"/>
</dbReference>
<evidence type="ECO:0000259" key="4">
    <source>
        <dbReference type="Pfam" id="PF20148"/>
    </source>
</evidence>
<dbReference type="InterPro" id="IPR050708">
    <property type="entry name" value="T6SS_VgrG/RHS"/>
</dbReference>
<accession>D4E1F0</accession>
<dbReference type="NCBIfam" id="TIGR01643">
    <property type="entry name" value="YD_repeat_2x"/>
    <property type="match status" value="9"/>
</dbReference>
<gene>
    <name evidence="6" type="ORF">HMPREF0758_1924</name>
</gene>
<dbReference type="Pfam" id="PF25023">
    <property type="entry name" value="TEN_YD-shell"/>
    <property type="match status" value="3"/>
</dbReference>
<dbReference type="Pfam" id="PF20148">
    <property type="entry name" value="DUF6531"/>
    <property type="match status" value="1"/>
</dbReference>
<dbReference type="InterPro" id="IPR001826">
    <property type="entry name" value="RHS"/>
</dbReference>
<dbReference type="InterPro" id="IPR045351">
    <property type="entry name" value="DUF6531"/>
</dbReference>